<dbReference type="Proteomes" id="UP000552038">
    <property type="component" value="Unassembled WGS sequence"/>
</dbReference>
<organism evidence="2 3">
    <name type="scientific">Paenibacillus alvei</name>
    <name type="common">Bacillus alvei</name>
    <dbReference type="NCBI Taxonomy" id="44250"/>
    <lineage>
        <taxon>Bacteria</taxon>
        <taxon>Bacillati</taxon>
        <taxon>Bacillota</taxon>
        <taxon>Bacilli</taxon>
        <taxon>Bacillales</taxon>
        <taxon>Paenibacillaceae</taxon>
        <taxon>Paenibacillus</taxon>
    </lineage>
</organism>
<dbReference type="EMBL" id="JABFOR010000023">
    <property type="protein sequence ID" value="NOJ72247.1"/>
    <property type="molecule type" value="Genomic_DNA"/>
</dbReference>
<comment type="caution">
    <text evidence="2">The sequence shown here is derived from an EMBL/GenBank/DDBJ whole genome shotgun (WGS) entry which is preliminary data.</text>
</comment>
<dbReference type="RefSeq" id="WP_163979403.1">
    <property type="nucleotide sequence ID" value="NZ_JABFOR010000023.1"/>
</dbReference>
<protein>
    <submittedName>
        <fullName evidence="2">Uncharacterized protein</fullName>
    </submittedName>
</protein>
<sequence>MLSAIVLMHIHLIHPVFLAVYRKFPWHKGSPLLYPLFIGGGYLFALGMSWIFVYGAFRYIPDASFGLGASPRYLMNRKKPVATIDVARHSNAS</sequence>
<name>A0AAP7DJ17_PAEAL</name>
<reference evidence="2 3" key="1">
    <citation type="submission" date="2020-05" db="EMBL/GenBank/DDBJ databases">
        <title>Whole genome sequencing and identification of novel metabolites from Paenibacillus alvei strain JR949.</title>
        <authorList>
            <person name="Rajendhran J."/>
            <person name="Sree Pranav P."/>
            <person name="Mahalakshmi B."/>
            <person name="Karthikeyan R."/>
        </authorList>
    </citation>
    <scope>NUCLEOTIDE SEQUENCE [LARGE SCALE GENOMIC DNA]</scope>
    <source>
        <strain evidence="2 3">JR949</strain>
    </source>
</reference>
<keyword evidence="1" id="KW-0812">Transmembrane</keyword>
<keyword evidence="1" id="KW-1133">Transmembrane helix</keyword>
<accession>A0AAP7DJ17</accession>
<evidence type="ECO:0000313" key="3">
    <source>
        <dbReference type="Proteomes" id="UP000552038"/>
    </source>
</evidence>
<proteinExistence type="predicted"/>
<keyword evidence="1" id="KW-0472">Membrane</keyword>
<evidence type="ECO:0000313" key="2">
    <source>
        <dbReference type="EMBL" id="NOJ72247.1"/>
    </source>
</evidence>
<feature type="transmembrane region" description="Helical" evidence="1">
    <location>
        <begin position="34"/>
        <end position="57"/>
    </location>
</feature>
<gene>
    <name evidence="2" type="ORF">HMI46_16990</name>
</gene>
<evidence type="ECO:0000256" key="1">
    <source>
        <dbReference type="SAM" id="Phobius"/>
    </source>
</evidence>
<dbReference type="AlphaFoldDB" id="A0AAP7DJ17"/>